<dbReference type="Pfam" id="PF00270">
    <property type="entry name" value="DEAD"/>
    <property type="match status" value="1"/>
</dbReference>
<dbReference type="FunCoup" id="A0A482XKH0">
    <property type="interactions" value="189"/>
</dbReference>
<evidence type="ECO:0000256" key="6">
    <source>
        <dbReference type="ARBA" id="ARBA00047984"/>
    </source>
</evidence>
<dbReference type="STRING" id="195883.A0A482XKH0"/>
<dbReference type="Gene3D" id="3.30.1370.10">
    <property type="entry name" value="K Homology domain, type 1"/>
    <property type="match status" value="1"/>
</dbReference>
<dbReference type="AlphaFoldDB" id="A0A482XKH0"/>
<evidence type="ECO:0000256" key="3">
    <source>
        <dbReference type="ARBA" id="ARBA00022801"/>
    </source>
</evidence>
<keyword evidence="13" id="KW-1185">Reference proteome</keyword>
<dbReference type="PROSITE" id="PS51194">
    <property type="entry name" value="HELICASE_CTER"/>
    <property type="match status" value="1"/>
</dbReference>
<dbReference type="FunFam" id="3.40.50.300:FF:000008">
    <property type="entry name" value="ATP-dependent RNA helicase RhlB"/>
    <property type="match status" value="1"/>
</dbReference>
<evidence type="ECO:0000256" key="7">
    <source>
        <dbReference type="PROSITE-ProRule" id="PRU00117"/>
    </source>
</evidence>
<evidence type="ECO:0000313" key="12">
    <source>
        <dbReference type="EMBL" id="RZF46575.1"/>
    </source>
</evidence>
<dbReference type="GO" id="GO:0031047">
    <property type="term" value="P:regulatory ncRNA-mediated gene silencing"/>
    <property type="evidence" value="ECO:0007669"/>
    <property type="project" value="UniProtKB-ARBA"/>
</dbReference>
<evidence type="ECO:0000259" key="10">
    <source>
        <dbReference type="PROSITE" id="PS51192"/>
    </source>
</evidence>
<evidence type="ECO:0000256" key="4">
    <source>
        <dbReference type="ARBA" id="ARBA00022806"/>
    </source>
</evidence>
<evidence type="ECO:0000256" key="1">
    <source>
        <dbReference type="ARBA" id="ARBA00012552"/>
    </source>
</evidence>
<dbReference type="CDD" id="cd18787">
    <property type="entry name" value="SF2_C_DEAD"/>
    <property type="match status" value="1"/>
</dbReference>
<evidence type="ECO:0000256" key="8">
    <source>
        <dbReference type="RuleBase" id="RU000492"/>
    </source>
</evidence>
<dbReference type="SUPFAM" id="SSF52540">
    <property type="entry name" value="P-loop containing nucleoside triphosphate hydrolases"/>
    <property type="match status" value="1"/>
</dbReference>
<dbReference type="Pfam" id="PF00271">
    <property type="entry name" value="Helicase_C"/>
    <property type="match status" value="1"/>
</dbReference>
<proteinExistence type="inferred from homology"/>
<comment type="similarity">
    <text evidence="8">Belongs to the DEAD box helicase family.</text>
</comment>
<feature type="region of interest" description="Disordered" evidence="9">
    <location>
        <begin position="691"/>
        <end position="754"/>
    </location>
</feature>
<evidence type="ECO:0000259" key="11">
    <source>
        <dbReference type="PROSITE" id="PS51194"/>
    </source>
</evidence>
<accession>A0A482XKH0</accession>
<dbReference type="InterPro" id="IPR014001">
    <property type="entry name" value="Helicase_ATP-bd"/>
</dbReference>
<dbReference type="GO" id="GO:0005524">
    <property type="term" value="F:ATP binding"/>
    <property type="evidence" value="ECO:0007669"/>
    <property type="project" value="UniProtKB-KW"/>
</dbReference>
<keyword evidence="4 8" id="KW-0347">Helicase</keyword>
<evidence type="ECO:0000256" key="2">
    <source>
        <dbReference type="ARBA" id="ARBA00022741"/>
    </source>
</evidence>
<feature type="compositionally biased region" description="Low complexity" evidence="9">
    <location>
        <begin position="193"/>
        <end position="213"/>
    </location>
</feature>
<comment type="catalytic activity">
    <reaction evidence="6">
        <text>ATP + H2O = ADP + phosphate + H(+)</text>
        <dbReference type="Rhea" id="RHEA:13065"/>
        <dbReference type="ChEBI" id="CHEBI:15377"/>
        <dbReference type="ChEBI" id="CHEBI:15378"/>
        <dbReference type="ChEBI" id="CHEBI:30616"/>
        <dbReference type="ChEBI" id="CHEBI:43474"/>
        <dbReference type="ChEBI" id="CHEBI:456216"/>
        <dbReference type="EC" id="3.6.4.13"/>
    </reaction>
</comment>
<dbReference type="SMART" id="SM00322">
    <property type="entry name" value="KH"/>
    <property type="match status" value="1"/>
</dbReference>
<dbReference type="InParanoid" id="A0A482XKH0"/>
<dbReference type="InterPro" id="IPR036612">
    <property type="entry name" value="KH_dom_type_1_sf"/>
</dbReference>
<dbReference type="EMBL" id="QKKF02005868">
    <property type="protein sequence ID" value="RZF46575.1"/>
    <property type="molecule type" value="Genomic_DNA"/>
</dbReference>
<evidence type="ECO:0000256" key="5">
    <source>
        <dbReference type="ARBA" id="ARBA00022840"/>
    </source>
</evidence>
<name>A0A482XKH0_LAOST</name>
<dbReference type="InterPro" id="IPR001650">
    <property type="entry name" value="Helicase_C-like"/>
</dbReference>
<organism evidence="12 13">
    <name type="scientific">Laodelphax striatellus</name>
    <name type="common">Small brown planthopper</name>
    <name type="synonym">Delphax striatella</name>
    <dbReference type="NCBI Taxonomy" id="195883"/>
    <lineage>
        <taxon>Eukaryota</taxon>
        <taxon>Metazoa</taxon>
        <taxon>Ecdysozoa</taxon>
        <taxon>Arthropoda</taxon>
        <taxon>Hexapoda</taxon>
        <taxon>Insecta</taxon>
        <taxon>Pterygota</taxon>
        <taxon>Neoptera</taxon>
        <taxon>Paraneoptera</taxon>
        <taxon>Hemiptera</taxon>
        <taxon>Auchenorrhyncha</taxon>
        <taxon>Fulgoroidea</taxon>
        <taxon>Delphacidae</taxon>
        <taxon>Criomorphinae</taxon>
        <taxon>Laodelphax</taxon>
    </lineage>
</organism>
<dbReference type="PROSITE" id="PS51192">
    <property type="entry name" value="HELICASE_ATP_BIND_1"/>
    <property type="match status" value="1"/>
</dbReference>
<feature type="region of interest" description="Disordered" evidence="9">
    <location>
        <begin position="192"/>
        <end position="217"/>
    </location>
</feature>
<dbReference type="Pfam" id="PF00013">
    <property type="entry name" value="KH_1"/>
    <property type="match status" value="1"/>
</dbReference>
<feature type="compositionally biased region" description="Basic and acidic residues" evidence="9">
    <location>
        <begin position="27"/>
        <end position="51"/>
    </location>
</feature>
<dbReference type="GO" id="GO:0003723">
    <property type="term" value="F:RNA binding"/>
    <property type="evidence" value="ECO:0007669"/>
    <property type="project" value="UniProtKB-UniRule"/>
</dbReference>
<dbReference type="Proteomes" id="UP000291343">
    <property type="component" value="Unassembled WGS sequence"/>
</dbReference>
<dbReference type="PROSITE" id="PS50084">
    <property type="entry name" value="KH_TYPE_1"/>
    <property type="match status" value="1"/>
</dbReference>
<evidence type="ECO:0000256" key="9">
    <source>
        <dbReference type="SAM" id="MobiDB-lite"/>
    </source>
</evidence>
<dbReference type="InterPro" id="IPR027417">
    <property type="entry name" value="P-loop_NTPase"/>
</dbReference>
<dbReference type="InterPro" id="IPR004088">
    <property type="entry name" value="KH_dom_type_1"/>
</dbReference>
<dbReference type="GO" id="GO:0003724">
    <property type="term" value="F:RNA helicase activity"/>
    <property type="evidence" value="ECO:0007669"/>
    <property type="project" value="UniProtKB-EC"/>
</dbReference>
<dbReference type="PANTHER" id="PTHR47958">
    <property type="entry name" value="ATP-DEPENDENT RNA HELICASE DBP3"/>
    <property type="match status" value="1"/>
</dbReference>
<dbReference type="InterPro" id="IPR011545">
    <property type="entry name" value="DEAD/DEAH_box_helicase_dom"/>
</dbReference>
<feature type="compositionally biased region" description="Gly residues" evidence="9">
    <location>
        <begin position="52"/>
        <end position="62"/>
    </location>
</feature>
<dbReference type="SMART" id="SM00487">
    <property type="entry name" value="DEXDc"/>
    <property type="match status" value="1"/>
</dbReference>
<evidence type="ECO:0000313" key="13">
    <source>
        <dbReference type="Proteomes" id="UP000291343"/>
    </source>
</evidence>
<dbReference type="Gene3D" id="3.40.50.300">
    <property type="entry name" value="P-loop containing nucleotide triphosphate hydrolases"/>
    <property type="match status" value="2"/>
</dbReference>
<keyword evidence="5 8" id="KW-0067">ATP-binding</keyword>
<dbReference type="OrthoDB" id="196131at2759"/>
<dbReference type="InterPro" id="IPR004087">
    <property type="entry name" value="KH_dom"/>
</dbReference>
<feature type="domain" description="Helicase ATP-binding" evidence="10">
    <location>
        <begin position="335"/>
        <end position="510"/>
    </location>
</feature>
<keyword evidence="7" id="KW-0694">RNA-binding</keyword>
<protein>
    <recommendedName>
        <fullName evidence="1">RNA helicase</fullName>
        <ecNumber evidence="1">3.6.4.13</ecNumber>
    </recommendedName>
</protein>
<feature type="compositionally biased region" description="Gly residues" evidence="9">
    <location>
        <begin position="694"/>
        <end position="745"/>
    </location>
</feature>
<dbReference type="SUPFAM" id="SSF54791">
    <property type="entry name" value="Eukaryotic type KH-domain (KH-domain type I)"/>
    <property type="match status" value="1"/>
</dbReference>
<keyword evidence="2 8" id="KW-0547">Nucleotide-binding</keyword>
<dbReference type="PROSITE" id="PS00039">
    <property type="entry name" value="DEAD_ATP_HELICASE"/>
    <property type="match status" value="1"/>
</dbReference>
<feature type="domain" description="Helicase C-terminal" evidence="11">
    <location>
        <begin position="522"/>
        <end position="683"/>
    </location>
</feature>
<dbReference type="SMART" id="SM00490">
    <property type="entry name" value="HELICc"/>
    <property type="match status" value="1"/>
</dbReference>
<gene>
    <name evidence="12" type="ORF">LSTR_LSTR002907</name>
</gene>
<dbReference type="EC" id="3.6.4.13" evidence="1"/>
<feature type="compositionally biased region" description="Basic and acidic residues" evidence="9">
    <location>
        <begin position="106"/>
        <end position="118"/>
    </location>
</feature>
<reference evidence="12 13" key="1">
    <citation type="journal article" date="2017" name="Gigascience">
        <title>Genome sequence of the small brown planthopper, Laodelphax striatellus.</title>
        <authorList>
            <person name="Zhu J."/>
            <person name="Jiang F."/>
            <person name="Wang X."/>
            <person name="Yang P."/>
            <person name="Bao Y."/>
            <person name="Zhao W."/>
            <person name="Wang W."/>
            <person name="Lu H."/>
            <person name="Wang Q."/>
            <person name="Cui N."/>
            <person name="Li J."/>
            <person name="Chen X."/>
            <person name="Luo L."/>
            <person name="Yu J."/>
            <person name="Kang L."/>
            <person name="Cui F."/>
        </authorList>
    </citation>
    <scope>NUCLEOTIDE SEQUENCE [LARGE SCALE GENOMIC DNA]</scope>
    <source>
        <strain evidence="12">Lst14</strain>
    </source>
</reference>
<feature type="region of interest" description="Disordered" evidence="9">
    <location>
        <begin position="1"/>
        <end position="130"/>
    </location>
</feature>
<feature type="compositionally biased region" description="Polar residues" evidence="9">
    <location>
        <begin position="15"/>
        <end position="26"/>
    </location>
</feature>
<keyword evidence="3 8" id="KW-0378">Hydrolase</keyword>
<dbReference type="SMR" id="A0A482XKH0"/>
<comment type="caution">
    <text evidence="12">The sequence shown here is derived from an EMBL/GenBank/DDBJ whole genome shotgun (WGS) entry which is preliminary data.</text>
</comment>
<dbReference type="InterPro" id="IPR000629">
    <property type="entry name" value="RNA-helicase_DEAD-box_CS"/>
</dbReference>
<dbReference type="FunFam" id="3.40.50.300:FF:000079">
    <property type="entry name" value="probable ATP-dependent RNA helicase DDX17"/>
    <property type="match status" value="1"/>
</dbReference>
<sequence>MSDDGWNSEPEEYKTVQQPSYNTSENKYGDRRKENFGERTFSRGRGGRERGGGGGFRGGLGGQRSDSDRPWRGGESGGDRGGWGERQRGDGGDRPRRGGGGGGGNDRQRSAWGGRDEQGGGSEGGDSTVIQVPANCVGKIIGKGGSRIRDLQDDSGASIKVNSNDSGSMTDVTLKGSADAIARAKEMIEEITSSQSNSSYGGSSSNNYSSSNQQTFDEPPPIIDYLFKYQDYEEAQRKKFANLPPLKKDFYEEHPRVTALTQDQVAKIRKENNHITVSWGKVGWKDDEPVTNVSIDEIPKPVTTFEEAFHNYPGIMEQIRIQGFEKPSPIQCQAWPILMRGYDLIGIAQTGTGKTLAFLLPALIHTDGQPVPREERGGPNVLVLAPTRELALQIESEVKKYHYKGIRCVCVYGGGSRRDQVNLIKQGVEIVIATPGRLMDLVQDDVLDVSAVTYLILDEADRMLDMGFEPQIRKSLIHVRPDRQTVMTSATWPMGVRMLAKTYMKNPVSVHVGSLDLTATHTVEQIVEIVTEEEKEELLIDMIVNMEPDDKMIVFVGRKVRADALSTDMAMRGIDCDCIHGDREQSDREQALAALKSGSVRILIATDVASRGIDIPDVTHVVNLDFPRSIEEYVHRVGRTGRAGRSGQAISFFTRSDWGQAKELITILEEAGQVVPEELEKMAERYAAMKQQRGEGGGGGFRGGRRGGGGGGGYGGDGGGGGFYGGDGGGYGGRGGGRGRGGGGRGSRRGGDRW</sequence>
<feature type="compositionally biased region" description="Basic and acidic residues" evidence="9">
    <location>
        <begin position="82"/>
        <end position="96"/>
    </location>
</feature>
<dbReference type="GO" id="GO:0016787">
    <property type="term" value="F:hydrolase activity"/>
    <property type="evidence" value="ECO:0007669"/>
    <property type="project" value="UniProtKB-KW"/>
</dbReference>